<evidence type="ECO:0000313" key="3">
    <source>
        <dbReference type="Proteomes" id="UP000474104"/>
    </source>
</evidence>
<proteinExistence type="predicted"/>
<evidence type="ECO:0000313" key="2">
    <source>
        <dbReference type="EMBL" id="NDO67352.1"/>
    </source>
</evidence>
<evidence type="ECO:0000256" key="1">
    <source>
        <dbReference type="SAM" id="MobiDB-lite"/>
    </source>
</evidence>
<name>A0A9X5C464_9FIRM</name>
<protein>
    <submittedName>
        <fullName evidence="2">Uncharacterized protein</fullName>
    </submittedName>
</protein>
<accession>A0A9X5C464</accession>
<organism evidence="2 3">
    <name type="scientific">Schaedlerella arabinosiphila</name>
    <dbReference type="NCBI Taxonomy" id="2044587"/>
    <lineage>
        <taxon>Bacteria</taxon>
        <taxon>Bacillati</taxon>
        <taxon>Bacillota</taxon>
        <taxon>Clostridia</taxon>
        <taxon>Lachnospirales</taxon>
        <taxon>Lachnospiraceae</taxon>
        <taxon>Schaedlerella</taxon>
    </lineage>
</organism>
<feature type="compositionally biased region" description="Polar residues" evidence="1">
    <location>
        <begin position="266"/>
        <end position="284"/>
    </location>
</feature>
<reference evidence="2 3" key="1">
    <citation type="submission" date="2019-07" db="EMBL/GenBank/DDBJ databases">
        <title>Draft genome sequences of 15 bacterial species constituting the stable defined intestinal microbiota of the GM15 gnotobiotic mouse model.</title>
        <authorList>
            <person name="Elie C."/>
            <person name="Mathieu A."/>
            <person name="Saliou A."/>
            <person name="Darnaud M."/>
            <person name="Leulier F."/>
            <person name="Tamellini A."/>
        </authorList>
    </citation>
    <scope>NUCLEOTIDE SEQUENCE [LARGE SCALE GENOMIC DNA]</scope>
    <source>
        <strain evidence="3">ASF 502</strain>
    </source>
</reference>
<comment type="caution">
    <text evidence="2">The sequence shown here is derived from an EMBL/GenBank/DDBJ whole genome shotgun (WGS) entry which is preliminary data.</text>
</comment>
<feature type="non-terminal residue" evidence="2">
    <location>
        <position position="1"/>
    </location>
</feature>
<dbReference type="AlphaFoldDB" id="A0A9X5C464"/>
<feature type="region of interest" description="Disordered" evidence="1">
    <location>
        <begin position="246"/>
        <end position="284"/>
    </location>
</feature>
<gene>
    <name evidence="2" type="ORF">FMM80_00830</name>
</gene>
<dbReference type="Proteomes" id="UP000474104">
    <property type="component" value="Unassembled WGS sequence"/>
</dbReference>
<dbReference type="EMBL" id="VIRB01000010">
    <property type="protein sequence ID" value="NDO67352.1"/>
    <property type="molecule type" value="Genomic_DNA"/>
</dbReference>
<sequence length="284" mass="32056">VRIPYENSLCLKYHNDFTYLYSPFYPLISAILDIDDVKDLAKAKSEADAYKIVYFKIPTNDEGQLSLGDELITPFIEAAEAIVPDRFGIIPSPMDIQLIESKSTVSDDKNKVEQSVDNYYGEAGVSKALISSASSGSELKLSMKVDSSEIYRIYRQIEAWIDLQMKLRGHIYNGYQFTCHILPTTIFDIDDYIDRQLKLSQASIPNKGMLLAANGINTAKMLGNSFTENTIFKDIFDMWQPLKSSHTQSGELNESGRPKKDETDIESSTDTQRQNDSNSIDNRI</sequence>